<keyword evidence="9" id="KW-0675">Receptor</keyword>
<evidence type="ECO:0000256" key="9">
    <source>
        <dbReference type="ARBA" id="ARBA00023170"/>
    </source>
</evidence>
<evidence type="ECO:0000256" key="6">
    <source>
        <dbReference type="ARBA" id="ARBA00023040"/>
    </source>
</evidence>
<keyword evidence="6" id="KW-0297">G-protein coupled receptor</keyword>
<evidence type="ECO:0000256" key="7">
    <source>
        <dbReference type="ARBA" id="ARBA00023136"/>
    </source>
</evidence>
<comment type="similarity">
    <text evidence="2">Belongs to the G-protein coupled receptor 1 family.</text>
</comment>
<dbReference type="Gene3D" id="1.20.1070.10">
    <property type="entry name" value="Rhodopsin 7-helix transmembrane proteins"/>
    <property type="match status" value="1"/>
</dbReference>
<dbReference type="EMBL" id="JAFNEN010000096">
    <property type="protein sequence ID" value="KAG8194962.1"/>
    <property type="molecule type" value="Genomic_DNA"/>
</dbReference>
<evidence type="ECO:0000256" key="4">
    <source>
        <dbReference type="ARBA" id="ARBA00022692"/>
    </source>
</evidence>
<evidence type="ECO:0000256" key="3">
    <source>
        <dbReference type="ARBA" id="ARBA00022475"/>
    </source>
</evidence>
<proteinExistence type="inferred from homology"/>
<keyword evidence="8" id="KW-1015">Disulfide bond</keyword>
<gene>
    <name evidence="13" type="ORF">JTE90_021422</name>
</gene>
<dbReference type="PANTHER" id="PTHR24248">
    <property type="entry name" value="ADRENERGIC RECEPTOR-RELATED G-PROTEIN COUPLED RECEPTOR"/>
    <property type="match status" value="1"/>
</dbReference>
<keyword evidence="7 11" id="KW-0472">Membrane</keyword>
<dbReference type="Proteomes" id="UP000827092">
    <property type="component" value="Unassembled WGS sequence"/>
</dbReference>
<keyword evidence="3" id="KW-1003">Cell membrane</keyword>
<dbReference type="GO" id="GO:0005886">
    <property type="term" value="C:plasma membrane"/>
    <property type="evidence" value="ECO:0007669"/>
    <property type="project" value="UniProtKB-SubCell"/>
</dbReference>
<dbReference type="PROSITE" id="PS50262">
    <property type="entry name" value="G_PROTEIN_RECEP_F1_2"/>
    <property type="match status" value="1"/>
</dbReference>
<keyword evidence="14" id="KW-1185">Reference proteome</keyword>
<evidence type="ECO:0000256" key="1">
    <source>
        <dbReference type="ARBA" id="ARBA00004651"/>
    </source>
</evidence>
<dbReference type="InterPro" id="IPR017452">
    <property type="entry name" value="GPCR_Rhodpsn_7TM"/>
</dbReference>
<comment type="caution">
    <text evidence="13">The sequence shown here is derived from an EMBL/GenBank/DDBJ whole genome shotgun (WGS) entry which is preliminary data.</text>
</comment>
<evidence type="ECO:0000313" key="14">
    <source>
        <dbReference type="Proteomes" id="UP000827092"/>
    </source>
</evidence>
<keyword evidence="10" id="KW-0807">Transducer</keyword>
<keyword evidence="5 11" id="KW-1133">Transmembrane helix</keyword>
<evidence type="ECO:0000256" key="5">
    <source>
        <dbReference type="ARBA" id="ARBA00022989"/>
    </source>
</evidence>
<evidence type="ECO:0000256" key="10">
    <source>
        <dbReference type="ARBA" id="ARBA00023224"/>
    </source>
</evidence>
<dbReference type="Pfam" id="PF00001">
    <property type="entry name" value="7tm_1"/>
    <property type="match status" value="1"/>
</dbReference>
<evidence type="ECO:0000313" key="13">
    <source>
        <dbReference type="EMBL" id="KAG8194962.1"/>
    </source>
</evidence>
<dbReference type="PANTHER" id="PTHR24248:SF125">
    <property type="entry name" value="DOPAMINE D2-LIKE RECEPTOR"/>
    <property type="match status" value="1"/>
</dbReference>
<evidence type="ECO:0000259" key="12">
    <source>
        <dbReference type="PROSITE" id="PS50262"/>
    </source>
</evidence>
<dbReference type="GO" id="GO:0001591">
    <property type="term" value="F:dopamine neurotransmitter receptor activity, coupled via Gi/Go"/>
    <property type="evidence" value="ECO:0007669"/>
    <property type="project" value="TreeGrafter"/>
</dbReference>
<protein>
    <recommendedName>
        <fullName evidence="12">G-protein coupled receptors family 1 profile domain-containing protein</fullName>
    </recommendedName>
</protein>
<dbReference type="PRINTS" id="PR00237">
    <property type="entry name" value="GPCRRHODOPSN"/>
</dbReference>
<evidence type="ECO:0000256" key="8">
    <source>
        <dbReference type="ARBA" id="ARBA00023157"/>
    </source>
</evidence>
<evidence type="ECO:0000256" key="2">
    <source>
        <dbReference type="ARBA" id="ARBA00010663"/>
    </source>
</evidence>
<sequence>MAPAHYTTNDTNYNDTIELFEDLWNETSPQTNLSCDSQNGSCLWNQTIAHSEDQYSAQAKVYWALVMIPLPLVAVIGNILVILSVYKEKNLQSATNYFIVSLAFADLLVAAVVMPFAVYVLIEPGQPWHYDTLLLLKVIISVNARRIAVCLEGSKLQTNCIGW</sequence>
<name>A0AAV6VEM9_9ARAC</name>
<feature type="transmembrane region" description="Helical" evidence="11">
    <location>
        <begin position="61"/>
        <end position="86"/>
    </location>
</feature>
<dbReference type="AlphaFoldDB" id="A0AAV6VEM9"/>
<organism evidence="13 14">
    <name type="scientific">Oedothorax gibbosus</name>
    <dbReference type="NCBI Taxonomy" id="931172"/>
    <lineage>
        <taxon>Eukaryota</taxon>
        <taxon>Metazoa</taxon>
        <taxon>Ecdysozoa</taxon>
        <taxon>Arthropoda</taxon>
        <taxon>Chelicerata</taxon>
        <taxon>Arachnida</taxon>
        <taxon>Araneae</taxon>
        <taxon>Araneomorphae</taxon>
        <taxon>Entelegynae</taxon>
        <taxon>Araneoidea</taxon>
        <taxon>Linyphiidae</taxon>
        <taxon>Erigoninae</taxon>
        <taxon>Oedothorax</taxon>
    </lineage>
</organism>
<keyword evidence="4 11" id="KW-0812">Transmembrane</keyword>
<comment type="subcellular location">
    <subcellularLocation>
        <location evidence="1">Cell membrane</location>
        <topology evidence="1">Multi-pass membrane protein</topology>
    </subcellularLocation>
</comment>
<dbReference type="SUPFAM" id="SSF81321">
    <property type="entry name" value="Family A G protein-coupled receptor-like"/>
    <property type="match status" value="1"/>
</dbReference>
<evidence type="ECO:0000256" key="11">
    <source>
        <dbReference type="SAM" id="Phobius"/>
    </source>
</evidence>
<feature type="domain" description="G-protein coupled receptors family 1 profile" evidence="12">
    <location>
        <begin position="77"/>
        <end position="119"/>
    </location>
</feature>
<dbReference type="GO" id="GO:0045202">
    <property type="term" value="C:synapse"/>
    <property type="evidence" value="ECO:0007669"/>
    <property type="project" value="GOC"/>
</dbReference>
<dbReference type="GO" id="GO:0004930">
    <property type="term" value="F:G protein-coupled receptor activity"/>
    <property type="evidence" value="ECO:0007669"/>
    <property type="project" value="UniProtKB-KW"/>
</dbReference>
<accession>A0AAV6VEM9</accession>
<dbReference type="InterPro" id="IPR000276">
    <property type="entry name" value="GPCR_Rhodpsn"/>
</dbReference>
<reference evidence="13 14" key="1">
    <citation type="journal article" date="2022" name="Nat. Ecol. Evol.">
        <title>A masculinizing supergene underlies an exaggerated male reproductive morph in a spider.</title>
        <authorList>
            <person name="Hendrickx F."/>
            <person name="De Corte Z."/>
            <person name="Sonet G."/>
            <person name="Van Belleghem S.M."/>
            <person name="Kostlbacher S."/>
            <person name="Vangestel C."/>
        </authorList>
    </citation>
    <scope>NUCLEOTIDE SEQUENCE [LARGE SCALE GENOMIC DNA]</scope>
    <source>
        <strain evidence="13">W744_W776</strain>
    </source>
</reference>
<feature type="transmembrane region" description="Helical" evidence="11">
    <location>
        <begin position="98"/>
        <end position="122"/>
    </location>
</feature>